<dbReference type="SMART" id="SM00418">
    <property type="entry name" value="HTH_ARSR"/>
    <property type="match status" value="1"/>
</dbReference>
<comment type="caution">
    <text evidence="2">The sequence shown here is derived from an EMBL/GenBank/DDBJ whole genome shotgun (WGS) entry which is preliminary data.</text>
</comment>
<keyword evidence="3" id="KW-1185">Reference proteome</keyword>
<evidence type="ECO:0000313" key="2">
    <source>
        <dbReference type="EMBL" id="MBM6575900.1"/>
    </source>
</evidence>
<dbReference type="InterPro" id="IPR036390">
    <property type="entry name" value="WH_DNA-bd_sf"/>
</dbReference>
<protein>
    <submittedName>
        <fullName evidence="2">Metalloregulator ArsR/SmtB family transcription factor</fullName>
    </submittedName>
</protein>
<dbReference type="InterPro" id="IPR013216">
    <property type="entry name" value="Methyltransf_11"/>
</dbReference>
<dbReference type="Pfam" id="PF01022">
    <property type="entry name" value="HTH_5"/>
    <property type="match status" value="1"/>
</dbReference>
<dbReference type="InterPro" id="IPR011991">
    <property type="entry name" value="ArsR-like_HTH"/>
</dbReference>
<dbReference type="SUPFAM" id="SSF53335">
    <property type="entry name" value="S-adenosyl-L-methionine-dependent methyltransferases"/>
    <property type="match status" value="1"/>
</dbReference>
<dbReference type="RefSeq" id="WP_204196012.1">
    <property type="nucleotide sequence ID" value="NZ_JAFEMC010000001.1"/>
</dbReference>
<dbReference type="InterPro" id="IPR029063">
    <property type="entry name" value="SAM-dependent_MTases_sf"/>
</dbReference>
<dbReference type="PANTHER" id="PTHR42912">
    <property type="entry name" value="METHYLTRANSFERASE"/>
    <property type="match status" value="1"/>
</dbReference>
<dbReference type="InterPro" id="IPR001845">
    <property type="entry name" value="HTH_ArsR_DNA-bd_dom"/>
</dbReference>
<evidence type="ECO:0000313" key="3">
    <source>
        <dbReference type="Proteomes" id="UP000763641"/>
    </source>
</evidence>
<dbReference type="SUPFAM" id="SSF46785">
    <property type="entry name" value="Winged helix' DNA-binding domain"/>
    <property type="match status" value="1"/>
</dbReference>
<dbReference type="NCBIfam" id="NF033788">
    <property type="entry name" value="HTH_metalloreg"/>
    <property type="match status" value="1"/>
</dbReference>
<reference evidence="2 3" key="1">
    <citation type="submission" date="2020-12" db="EMBL/GenBank/DDBJ databases">
        <title>Sphingomonas sp.</title>
        <authorList>
            <person name="Kim M.K."/>
        </authorList>
    </citation>
    <scope>NUCLEOTIDE SEQUENCE [LARGE SCALE GENOMIC DNA]</scope>
    <source>
        <strain evidence="2 3">BT552</strain>
    </source>
</reference>
<dbReference type="EMBL" id="JAFEMC010000001">
    <property type="protein sequence ID" value="MBM6575900.1"/>
    <property type="molecule type" value="Genomic_DNA"/>
</dbReference>
<dbReference type="CDD" id="cd02440">
    <property type="entry name" value="AdoMet_MTases"/>
    <property type="match status" value="1"/>
</dbReference>
<organism evidence="2 3">
    <name type="scientific">Sphingomonas longa</name>
    <dbReference type="NCBI Taxonomy" id="2778730"/>
    <lineage>
        <taxon>Bacteria</taxon>
        <taxon>Pseudomonadati</taxon>
        <taxon>Pseudomonadota</taxon>
        <taxon>Alphaproteobacteria</taxon>
        <taxon>Sphingomonadales</taxon>
        <taxon>Sphingomonadaceae</taxon>
        <taxon>Sphingomonas</taxon>
    </lineage>
</organism>
<dbReference type="Pfam" id="PF08241">
    <property type="entry name" value="Methyltransf_11"/>
    <property type="match status" value="1"/>
</dbReference>
<dbReference type="Gene3D" id="1.10.10.10">
    <property type="entry name" value="Winged helix-like DNA-binding domain superfamily/Winged helix DNA-binding domain"/>
    <property type="match status" value="1"/>
</dbReference>
<accession>A0ABS2D4Q5</accession>
<proteinExistence type="predicted"/>
<gene>
    <name evidence="2" type="ORF">ILT43_05910</name>
</gene>
<dbReference type="PRINTS" id="PR00778">
    <property type="entry name" value="HTHARSR"/>
</dbReference>
<name>A0ABS2D4Q5_9SPHN</name>
<dbReference type="PROSITE" id="PS50987">
    <property type="entry name" value="HTH_ARSR_2"/>
    <property type="match status" value="1"/>
</dbReference>
<dbReference type="InterPro" id="IPR050508">
    <property type="entry name" value="Methyltransf_Superfamily"/>
</dbReference>
<sequence>MVDPLDIFGALGDATRLRILALLRQMELSVGELAQVLGQSQPRVSRHVKILCDAGLAERRKEGSWVFVVLGRAEIVAPIAAALDTWGQPDSGTDAARLAAVRADRAAAAASWFESHAREWDAIRSLHVAEEQVEAAMQVALGEGDVGTLVDIGTGTGRMLELFAGRAHHALGIDRSSEMLRLARAKLEGVMNAELRQADLYALPVDDEAADVAILHHVLHFAQQPGAAIAEAARALGPGGRLLIADFASHDREELRTRDAHVRLGFSDAQIEGWFETAGLTPARTDVLDGGELTVKLWLGQKPGVHLREVKAA</sequence>
<feature type="domain" description="HTH arsR-type" evidence="1">
    <location>
        <begin position="1"/>
        <end position="90"/>
    </location>
</feature>
<dbReference type="InterPro" id="IPR036388">
    <property type="entry name" value="WH-like_DNA-bd_sf"/>
</dbReference>
<dbReference type="CDD" id="cd00090">
    <property type="entry name" value="HTH_ARSR"/>
    <property type="match status" value="1"/>
</dbReference>
<dbReference type="Proteomes" id="UP000763641">
    <property type="component" value="Unassembled WGS sequence"/>
</dbReference>
<evidence type="ECO:0000259" key="1">
    <source>
        <dbReference type="PROSITE" id="PS50987"/>
    </source>
</evidence>
<dbReference type="Gene3D" id="3.40.50.150">
    <property type="entry name" value="Vaccinia Virus protein VP39"/>
    <property type="match status" value="1"/>
</dbReference>